<dbReference type="WBParaSite" id="PEQ_0000281401-mRNA-1">
    <property type="protein sequence ID" value="PEQ_0000281401-mRNA-1"/>
    <property type="gene ID" value="PEQ_0000281401"/>
</dbReference>
<dbReference type="Proteomes" id="UP000887564">
    <property type="component" value="Unplaced"/>
</dbReference>
<sequence length="55" mass="5822">MCSAERINSGSRLSIRILLSSIKRRTLSSICLAATSAISEGLQSNATISILLSVQ</sequence>
<accession>A0A914R839</accession>
<evidence type="ECO:0000313" key="2">
    <source>
        <dbReference type="WBParaSite" id="PEQ_0000281401-mRNA-1"/>
    </source>
</evidence>
<organism evidence="1 2">
    <name type="scientific">Parascaris equorum</name>
    <name type="common">Equine roundworm</name>
    <dbReference type="NCBI Taxonomy" id="6256"/>
    <lineage>
        <taxon>Eukaryota</taxon>
        <taxon>Metazoa</taxon>
        <taxon>Ecdysozoa</taxon>
        <taxon>Nematoda</taxon>
        <taxon>Chromadorea</taxon>
        <taxon>Rhabditida</taxon>
        <taxon>Spirurina</taxon>
        <taxon>Ascaridomorpha</taxon>
        <taxon>Ascaridoidea</taxon>
        <taxon>Ascarididae</taxon>
        <taxon>Parascaris</taxon>
    </lineage>
</organism>
<evidence type="ECO:0000313" key="1">
    <source>
        <dbReference type="Proteomes" id="UP000887564"/>
    </source>
</evidence>
<name>A0A914R839_PAREQ</name>
<keyword evidence="1" id="KW-1185">Reference proteome</keyword>
<proteinExistence type="predicted"/>
<dbReference type="AlphaFoldDB" id="A0A914R839"/>
<protein>
    <submittedName>
        <fullName evidence="2">Uncharacterized protein</fullName>
    </submittedName>
</protein>
<reference evidence="2" key="1">
    <citation type="submission" date="2022-11" db="UniProtKB">
        <authorList>
            <consortium name="WormBaseParasite"/>
        </authorList>
    </citation>
    <scope>IDENTIFICATION</scope>
</reference>